<dbReference type="EMBL" id="FQUF01000004">
    <property type="protein sequence ID" value="SHE38182.1"/>
    <property type="molecule type" value="Genomic_DNA"/>
</dbReference>
<dbReference type="RefSeq" id="WP_143274250.1">
    <property type="nucleotide sequence ID" value="NZ_FQUF01000004.1"/>
</dbReference>
<evidence type="ECO:0000313" key="4">
    <source>
        <dbReference type="Proteomes" id="UP000184128"/>
    </source>
</evidence>
<dbReference type="OrthoDB" id="2243657at2"/>
<sequence>MNKKTSNNLVMLLLALFTVVFVVFLLGAFNVNRTPSIIIGIFVGFGLYSRYMGEQKPERKTKKDLQPVSKEREKFYLSKGLSEEDIAFFRETMNNAKEQILQIEKNINHAGKLKAIANRNNTLNLIKVLFKDIVNEPDRLHEVDQFLYVHLPSLAELTSKYVQINQHQAKSKQTFDVLEKSAQTIDEMCRQISEDYVSFRSTDISDLADEVELANSRIHREGSNIEDDEI</sequence>
<dbReference type="STRING" id="1121025.SAMN02745249_00326"/>
<feature type="coiled-coil region" evidence="1">
    <location>
        <begin position="86"/>
        <end position="113"/>
    </location>
</feature>
<dbReference type="Pfam" id="PF10112">
    <property type="entry name" value="Halogen_Hydrol"/>
    <property type="match status" value="1"/>
</dbReference>
<keyword evidence="1" id="KW-0175">Coiled coil</keyword>
<feature type="transmembrane region" description="Helical" evidence="2">
    <location>
        <begin position="35"/>
        <end position="53"/>
    </location>
</feature>
<keyword evidence="4" id="KW-1185">Reference proteome</keyword>
<gene>
    <name evidence="3" type="ORF">SAMN02745249_00326</name>
</gene>
<accession>A0A1M4T126</accession>
<proteinExistence type="predicted"/>
<evidence type="ECO:0000256" key="2">
    <source>
        <dbReference type="SAM" id="Phobius"/>
    </source>
</evidence>
<evidence type="ECO:0000313" key="3">
    <source>
        <dbReference type="EMBL" id="SHE38182.1"/>
    </source>
</evidence>
<dbReference type="InterPro" id="IPR018770">
    <property type="entry name" value="ChloroindolylP_hydrolase"/>
</dbReference>
<reference evidence="3 4" key="1">
    <citation type="submission" date="2016-11" db="EMBL/GenBank/DDBJ databases">
        <authorList>
            <person name="Jaros S."/>
            <person name="Januszkiewicz K."/>
            <person name="Wedrychowicz H."/>
        </authorList>
    </citation>
    <scope>NUCLEOTIDE SEQUENCE [LARGE SCALE GENOMIC DNA]</scope>
    <source>
        <strain evidence="3 4">DSM 15692</strain>
    </source>
</reference>
<feature type="transmembrane region" description="Helical" evidence="2">
    <location>
        <begin position="9"/>
        <end position="29"/>
    </location>
</feature>
<dbReference type="Proteomes" id="UP000184128">
    <property type="component" value="Unassembled WGS sequence"/>
</dbReference>
<dbReference type="AlphaFoldDB" id="A0A1M4T126"/>
<protein>
    <submittedName>
        <fullName evidence="3">5-bromo-4-chloroindolyl phosphate hydrolysis protein</fullName>
    </submittedName>
</protein>
<keyword evidence="2" id="KW-1133">Transmembrane helix</keyword>
<evidence type="ECO:0000256" key="1">
    <source>
        <dbReference type="SAM" id="Coils"/>
    </source>
</evidence>
<keyword evidence="2" id="KW-0472">Membrane</keyword>
<keyword evidence="2" id="KW-0812">Transmembrane</keyword>
<organism evidence="3 4">
    <name type="scientific">Atopostipes suicloacalis DSM 15692</name>
    <dbReference type="NCBI Taxonomy" id="1121025"/>
    <lineage>
        <taxon>Bacteria</taxon>
        <taxon>Bacillati</taxon>
        <taxon>Bacillota</taxon>
        <taxon>Bacilli</taxon>
        <taxon>Lactobacillales</taxon>
        <taxon>Carnobacteriaceae</taxon>
        <taxon>Atopostipes</taxon>
    </lineage>
</organism>
<name>A0A1M4T126_9LACT</name>